<dbReference type="InterPro" id="IPR045167">
    <property type="entry name" value="Hobbit"/>
</dbReference>
<gene>
    <name evidence="5" type="ORF">RRG08_030220</name>
</gene>
<name>A0AAE1E0N0_9GAST</name>
<comment type="caution">
    <text evidence="5">The sequence shown here is derived from an EMBL/GenBank/DDBJ whole genome shotgun (WGS) entry which is preliminary data.</text>
</comment>
<feature type="region of interest" description="Disordered" evidence="2">
    <location>
        <begin position="612"/>
        <end position="642"/>
    </location>
</feature>
<evidence type="ECO:0000256" key="2">
    <source>
        <dbReference type="SAM" id="MobiDB-lite"/>
    </source>
</evidence>
<reference evidence="5" key="1">
    <citation type="journal article" date="2023" name="G3 (Bethesda)">
        <title>A reference genome for the long-term kleptoplast-retaining sea slug Elysia crispata morphotype clarki.</title>
        <authorList>
            <person name="Eastman K.E."/>
            <person name="Pendleton A.L."/>
            <person name="Shaikh M.A."/>
            <person name="Suttiyut T."/>
            <person name="Ogas R."/>
            <person name="Tomko P."/>
            <person name="Gavelis G."/>
            <person name="Widhalm J.R."/>
            <person name="Wisecaver J.H."/>
        </authorList>
    </citation>
    <scope>NUCLEOTIDE SEQUENCE</scope>
    <source>
        <strain evidence="5">ECLA1</strain>
    </source>
</reference>
<dbReference type="SMART" id="SM01214">
    <property type="entry name" value="Fmp27_GFWDK"/>
    <property type="match status" value="1"/>
</dbReference>
<feature type="coiled-coil region" evidence="1">
    <location>
        <begin position="1914"/>
        <end position="1967"/>
    </location>
</feature>
<feature type="compositionally biased region" description="Polar residues" evidence="2">
    <location>
        <begin position="621"/>
        <end position="634"/>
    </location>
</feature>
<feature type="compositionally biased region" description="Basic and acidic residues" evidence="2">
    <location>
        <begin position="2155"/>
        <end position="2165"/>
    </location>
</feature>
<organism evidence="5 6">
    <name type="scientific">Elysia crispata</name>
    <name type="common">lettuce slug</name>
    <dbReference type="NCBI Taxonomy" id="231223"/>
    <lineage>
        <taxon>Eukaryota</taxon>
        <taxon>Metazoa</taxon>
        <taxon>Spiralia</taxon>
        <taxon>Lophotrochozoa</taxon>
        <taxon>Mollusca</taxon>
        <taxon>Gastropoda</taxon>
        <taxon>Heterobranchia</taxon>
        <taxon>Euthyneura</taxon>
        <taxon>Panpulmonata</taxon>
        <taxon>Sacoglossa</taxon>
        <taxon>Placobranchoidea</taxon>
        <taxon>Plakobranchidae</taxon>
        <taxon>Elysia</taxon>
    </lineage>
</organism>
<feature type="region of interest" description="Disordered" evidence="2">
    <location>
        <begin position="97"/>
        <end position="124"/>
    </location>
</feature>
<keyword evidence="6" id="KW-1185">Reference proteome</keyword>
<sequence length="2308" mass="263305">MAQFLWSLVYLLLGFYIIIRLLAYLVQWLLKRYLDITLRFGKLGFFHFGKVQLTLKRHVSVHVELEKIWLSSSFVNPDMRKPLVICIDDMRIQVDVNNSRPGSPSNEGGRPVYTNQDQRRTKSQQRSAAQLIQKAMALSSYGGLHINNFTVMLLRTMVPDCLIHFSSPALALDISTACDKYELCMNLNNFGCKALRSDVHAEESYNQQNCLAEFSFALKMETKMDKIDPRKLMVLKTEISKPQMMITERFLQSLQEINAGFMLAPAEVQDWNIETLPSSVIQRELIRPEDPAEERYVHWPNDSIFSKLHILEKLQDISLDISDLDVLIVRETKQRSLAVSLKLFHLGVHNQSFWQATDVNCNVYLEEFNTSSMQAKFAGLNKIVIKGQLLRDSLDTFLTVSSGFFHYHHEEVQYWVSVFTNMIRRPQAMPLRQPPCPPKRTKSVPSPLLLSWIEGKNFSTVIEVSDMSSSISTAACSGLHSQLSHARLNGSLKLNGAVVDKCEWFHAYNASCEFDIQNVTCCLVEARHLVEQSSSRQHYWGQVLHLGTLLMKIKKFSRDVKVEGMVDNIQFEWSTGLYNALSQLLVAVRRNTRTSSSGSGINNVPTTAGINAAAGGEAGTDSQGISQAAHQSQNEDADETELMTSSALLSSSARPASVFMVKFDLSNINLFVTNAVGVSVMMRVDRVGLSHCAPQSILNVDGTKVQYIVCDKQFYILHRSSEIQQPVAHLQEIKIKYMPKNKECRVHILKHLTVSWTKEAHICLIEGIQDAATLINKLKGQDGENAGVTNQVRTSSVSRKSSVSVNILVLADISLEAKLSDRNKVSLLTHNILVTMTLPDILMEVKDITINCDGHDIFRIVCFQLETLAPSQLKSERERAKMLKSVTNRAWGVSFDSFEVIFPYKYNFADCYEEIMNTVKWLKLVHKVKKKPFTVDSPLPADLDLKIKMLSIELCDDPFEVKMGLNHELLKDEGNESKKRKEVMDAKLLDLQSKKFIPVNKREELYASLDKKSSEIYLRRSQQLYNSQPMRRQLFTWLMEDVHIIALADTNLHGTENVLRHMQEIDKESPFPKDTIEFVTLWCRYVCASLKLWSVNLRDFPQPMVDVQNKHVWGRLIGAEREGTARAKRTCKVELARPWTTATVQRNLPTLKFFHDFSCDMDSLTLAYGVCWEPAVALYNQSMDLINRPSVDPSSPLPFWDKMRLLFHGRFTLSIASMSWLYHASFDPYNNTELMDWTWTNLAMDWTNAMFLLQGDLDISVRTASKYNESKLLHLPNLTFRVGLEWLCLGDANDHHSVMPCAPDKVPDFSLEEHDSFRAFRSQNLNLDLSLKTKPVADNLHDIPSCPELYASTLRFLEKIRNCMFSVTRPVRRGKMFNATSPRRLQLTRHYKKIKLSVDFHKFAICHWMSNAKENGLELISDSFVLQMCNRLRLVPIEDGLLHRPSANWSIKYLKCHLGPTRIYLCRNMGKDESGASAGPADRSFFLSVTKISYQRADRKNKSGNKEEDNEQRTPTHSVSIHEMKGAWNQFNRIVLIGLYDSYMRAQALRRNLSSEALKGFRVDSSPNSARNRSFSLNSPEVTNVANSNGHLGGRNLRANGGSNDPHKVDSCVGAEDLSPSPLSKLQMGHAHSMLLKLVSETDSKSVAFTEEPAGSSIDQLHGIRACKLTDVLQTNWQIELHNSQVVLKGCETPGYVIVSAARARIMSHTHVPIWRQGQLRSKSTWTGDIDCMQYYATVDPNNSYERDNIPWLARENVEDRANTDLSGLPEMIGSGQSVGSVVSSVVSGVAPSTSAVSEQGAGETVQLQRIIYRCSCKFFYANYGDVDPNTLSEVPLPVEDADVMSVEEGVDTFTLLHESVYAYSNPLQFSVIMDIVNNLLLYVEPKKKAASDRLQSMRFKLQLNRDEDQKKPILQLQEIVREKVQELRILEKEYYICKTRNEEEIMEQLELEMDELKNWIGLKNEELGMRISCYNESQLQVKAQRKMEKAQQSQVERRNEVCFKYAKWRMTERDGHCGIAELELRNFVYTKVNRDDDSWTHQLELNWVKVENLLAENFYQKVLVPKDPQGQEGENRQTALRITCTEKAPVGGIPVKEHFEVNVAPIQIQMTYQFYKAVMEFFFPDKNVDMDDDDELDVKGGKKEKKVTKKEKKREKGDESERSSLRSMASFSSADDINKMRERAAKNNTFLYIKIPEVIARVSYKGQKEKNIEDVHDFSFILPTVEYHNRIWTWFDFLITLKNDSKRVLLSQAIKQKLHWKARVLEETPHTDVQEEEDKAKMLLGAKLLAGQEKPTKKGFFGKSSKS</sequence>
<keyword evidence="3" id="KW-0812">Transmembrane</keyword>
<keyword evidence="1" id="KW-0175">Coiled coil</keyword>
<feature type="transmembrane region" description="Helical" evidence="3">
    <location>
        <begin position="7"/>
        <end position="30"/>
    </location>
</feature>
<feature type="region of interest" description="Disordered" evidence="2">
    <location>
        <begin position="1496"/>
        <end position="1518"/>
    </location>
</feature>
<dbReference type="EMBL" id="JAWDGP010001755">
    <property type="protein sequence ID" value="KAK3788518.1"/>
    <property type="molecule type" value="Genomic_DNA"/>
</dbReference>
<feature type="compositionally biased region" description="Polar residues" evidence="2">
    <location>
        <begin position="97"/>
        <end position="106"/>
    </location>
</feature>
<dbReference type="Proteomes" id="UP001283361">
    <property type="component" value="Unassembled WGS sequence"/>
</dbReference>
<accession>A0AAE1E0N0</accession>
<feature type="domain" description="FMP27/BLTP2/Hobbit GFWDK motif-containing RBG unit" evidence="4">
    <location>
        <begin position="1099"/>
        <end position="1231"/>
    </location>
</feature>
<keyword evidence="3" id="KW-1133">Transmembrane helix</keyword>
<feature type="compositionally biased region" description="Polar residues" evidence="2">
    <location>
        <begin position="1565"/>
        <end position="1590"/>
    </location>
</feature>
<keyword evidence="3" id="KW-0472">Membrane</keyword>
<evidence type="ECO:0000313" key="5">
    <source>
        <dbReference type="EMBL" id="KAK3788518.1"/>
    </source>
</evidence>
<evidence type="ECO:0000256" key="3">
    <source>
        <dbReference type="SAM" id="Phobius"/>
    </source>
</evidence>
<evidence type="ECO:0000259" key="4">
    <source>
        <dbReference type="SMART" id="SM01214"/>
    </source>
</evidence>
<evidence type="ECO:0000256" key="1">
    <source>
        <dbReference type="SAM" id="Coils"/>
    </source>
</evidence>
<feature type="region of interest" description="Disordered" evidence="2">
    <location>
        <begin position="2134"/>
        <end position="2170"/>
    </location>
</feature>
<proteinExistence type="predicted"/>
<dbReference type="PANTHER" id="PTHR15678">
    <property type="entry name" value="ANTIGEN MLAA-22-RELATED"/>
    <property type="match status" value="1"/>
</dbReference>
<evidence type="ECO:0000313" key="6">
    <source>
        <dbReference type="Proteomes" id="UP001283361"/>
    </source>
</evidence>
<dbReference type="InterPro" id="IPR019441">
    <property type="entry name" value="FMP27/BLTP2/Hobbit_GFWDK_RBG"/>
</dbReference>
<feature type="region of interest" description="Disordered" evidence="2">
    <location>
        <begin position="1562"/>
        <end position="1604"/>
    </location>
</feature>
<dbReference type="Pfam" id="PF10344">
    <property type="entry name" value="Hobbit"/>
    <property type="match status" value="2"/>
</dbReference>
<protein>
    <recommendedName>
        <fullName evidence="4">FMP27/BLTP2/Hobbit GFWDK motif-containing RBG unit domain-containing protein</fullName>
    </recommendedName>
</protein>
<dbReference type="PANTHER" id="PTHR15678:SF6">
    <property type="entry name" value="BRIDGE-LIKE LIPID TRANSFER PROTEIN FAMILY MEMBER 2"/>
    <property type="match status" value="1"/>
</dbReference>
<feature type="compositionally biased region" description="Basic residues" evidence="2">
    <location>
        <begin position="2143"/>
        <end position="2154"/>
    </location>
</feature>